<evidence type="ECO:0000256" key="2">
    <source>
        <dbReference type="ARBA" id="ARBA00023315"/>
    </source>
</evidence>
<proteinExistence type="predicted"/>
<organism evidence="4 5">
    <name type="scientific">Clostridium thailandense</name>
    <dbReference type="NCBI Taxonomy" id="2794346"/>
    <lineage>
        <taxon>Bacteria</taxon>
        <taxon>Bacillati</taxon>
        <taxon>Bacillota</taxon>
        <taxon>Clostridia</taxon>
        <taxon>Eubacteriales</taxon>
        <taxon>Clostridiaceae</taxon>
        <taxon>Clostridium</taxon>
    </lineage>
</organism>
<dbReference type="Proteomes" id="UP000694308">
    <property type="component" value="Unassembled WGS sequence"/>
</dbReference>
<evidence type="ECO:0000256" key="1">
    <source>
        <dbReference type="ARBA" id="ARBA00022679"/>
    </source>
</evidence>
<evidence type="ECO:0000259" key="3">
    <source>
        <dbReference type="SMART" id="SM00563"/>
    </source>
</evidence>
<dbReference type="RefSeq" id="WP_218319177.1">
    <property type="nucleotide sequence ID" value="NZ_JAEEGC010000019.1"/>
</dbReference>
<sequence length="232" mass="25957">MISPGVARIVGCLPKSLIRFFSRKLIDKYLKTYAYIEVTGMENLENVEKPILFICNHLSNSDGLIIDKVLKNQDITFVAGAKLSKNPLTSLGVYVTKTITINPNTADKEAISEIVKTLRAGKNVLIFPEGTRSRTGSLIKAKKGIVLIQRLTRASVIPLGICGSEKLLPVHDKDMGQEKFYHAKVKLSIGKELQLPAKGVKEEKHEYEERTTNFLMKKIAELLPLEYRGVYK</sequence>
<dbReference type="GO" id="GO:0006654">
    <property type="term" value="P:phosphatidic acid biosynthetic process"/>
    <property type="evidence" value="ECO:0007669"/>
    <property type="project" value="TreeGrafter"/>
</dbReference>
<gene>
    <name evidence="4" type="ORF">I6U48_04325</name>
</gene>
<dbReference type="Pfam" id="PF01553">
    <property type="entry name" value="Acyltransferase"/>
    <property type="match status" value="1"/>
</dbReference>
<keyword evidence="1" id="KW-0808">Transferase</keyword>
<evidence type="ECO:0000313" key="5">
    <source>
        <dbReference type="Proteomes" id="UP000694308"/>
    </source>
</evidence>
<accession>A0A949TWB3</accession>
<evidence type="ECO:0000313" key="4">
    <source>
        <dbReference type="EMBL" id="MBV7272143.1"/>
    </source>
</evidence>
<dbReference type="AlphaFoldDB" id="A0A949TWB3"/>
<dbReference type="PANTHER" id="PTHR10434">
    <property type="entry name" value="1-ACYL-SN-GLYCEROL-3-PHOSPHATE ACYLTRANSFERASE"/>
    <property type="match status" value="1"/>
</dbReference>
<dbReference type="SMART" id="SM00563">
    <property type="entry name" value="PlsC"/>
    <property type="match status" value="1"/>
</dbReference>
<name>A0A949TWB3_9CLOT</name>
<dbReference type="CDD" id="cd07989">
    <property type="entry name" value="LPLAT_AGPAT-like"/>
    <property type="match status" value="1"/>
</dbReference>
<dbReference type="PANTHER" id="PTHR10434:SF40">
    <property type="entry name" value="1-ACYL-SN-GLYCEROL-3-PHOSPHATE ACYLTRANSFERASE"/>
    <property type="match status" value="1"/>
</dbReference>
<keyword evidence="2 4" id="KW-0012">Acyltransferase</keyword>
<dbReference type="GO" id="GO:0003841">
    <property type="term" value="F:1-acylglycerol-3-phosphate O-acyltransferase activity"/>
    <property type="evidence" value="ECO:0007669"/>
    <property type="project" value="TreeGrafter"/>
</dbReference>
<keyword evidence="5" id="KW-1185">Reference proteome</keyword>
<reference evidence="4" key="1">
    <citation type="submission" date="2020-12" db="EMBL/GenBank/DDBJ databases">
        <title>Clostridium thailandense sp. nov., a novel acetogenic bacterium isolated from peat land soil in Thailand.</title>
        <authorList>
            <person name="Chaikitkaew S."/>
            <person name="Birkeland N.K."/>
        </authorList>
    </citation>
    <scope>NUCLEOTIDE SEQUENCE</scope>
    <source>
        <strain evidence="4">PL3</strain>
    </source>
</reference>
<dbReference type="EMBL" id="JAEEGC010000019">
    <property type="protein sequence ID" value="MBV7272143.1"/>
    <property type="molecule type" value="Genomic_DNA"/>
</dbReference>
<protein>
    <submittedName>
        <fullName evidence="4">1-acyl-sn-glycerol-3-phosphate acyltransferase</fullName>
    </submittedName>
</protein>
<comment type="caution">
    <text evidence="4">The sequence shown here is derived from an EMBL/GenBank/DDBJ whole genome shotgun (WGS) entry which is preliminary data.</text>
</comment>
<feature type="domain" description="Phospholipid/glycerol acyltransferase" evidence="3">
    <location>
        <begin position="51"/>
        <end position="164"/>
    </location>
</feature>
<dbReference type="InterPro" id="IPR002123">
    <property type="entry name" value="Plipid/glycerol_acylTrfase"/>
</dbReference>